<dbReference type="CDD" id="cd07720">
    <property type="entry name" value="OPHC2-like_MBL-fold"/>
    <property type="match status" value="1"/>
</dbReference>
<dbReference type="PANTHER" id="PTHR42978:SF6">
    <property type="entry name" value="QUORUM-QUENCHING LACTONASE YTNP-RELATED"/>
    <property type="match status" value="1"/>
</dbReference>
<keyword evidence="4" id="KW-0862">Zinc</keyword>
<dbReference type="GO" id="GO:0016787">
    <property type="term" value="F:hydrolase activity"/>
    <property type="evidence" value="ECO:0007669"/>
    <property type="project" value="UniProtKB-KW"/>
</dbReference>
<dbReference type="InterPro" id="IPR051013">
    <property type="entry name" value="MBL_superfamily_lactonases"/>
</dbReference>
<protein>
    <submittedName>
        <fullName evidence="7">MBL fold metallo-hydrolase</fullName>
    </submittedName>
</protein>
<proteinExistence type="inferred from homology"/>
<evidence type="ECO:0000256" key="5">
    <source>
        <dbReference type="SAM" id="MobiDB-lite"/>
    </source>
</evidence>
<dbReference type="RefSeq" id="WP_406857664.1">
    <property type="nucleotide sequence ID" value="NZ_CP157484.1"/>
</dbReference>
<dbReference type="InterPro" id="IPR036866">
    <property type="entry name" value="RibonucZ/Hydroxyglut_hydro"/>
</dbReference>
<dbReference type="Gene3D" id="3.60.15.10">
    <property type="entry name" value="Ribonuclease Z/Hydroxyacylglutathione hydrolase-like"/>
    <property type="match status" value="1"/>
</dbReference>
<comment type="similarity">
    <text evidence="1">Belongs to the metallo-beta-lactamase superfamily.</text>
</comment>
<name>A0AAU7JKU4_9HYPH</name>
<feature type="region of interest" description="Disordered" evidence="5">
    <location>
        <begin position="1"/>
        <end position="25"/>
    </location>
</feature>
<sequence>MSDPFTTIEPRPTLRAAEPGPAPASQLHRFRHGEFEIVVLSDGYITLSADVILPDAEPDERPGILARLQGGPQSAPFQVNIPLIRIGEDLILVDTGSGDKFQPSAGRLASHLRAAGVDPASITKVVFTHVHPDHAGGTIKPEGALMCPNARYYVSEAELQFWVDPNYEATMPPTLHAFARGAQRDLAAIEDRLTLLRPGDAVAPGMQAIETPGHTPGHLSYQLDGPDLMIVNGDVATSNVVFFEHPTWRFGFDVDPEIALRTRQHFLDRAATEKIRMLGYHWPYPGLGYAERKGTVFRFVADAGTHS</sequence>
<dbReference type="SUPFAM" id="SSF56281">
    <property type="entry name" value="Metallo-hydrolase/oxidoreductase"/>
    <property type="match status" value="1"/>
</dbReference>
<dbReference type="Pfam" id="PF00753">
    <property type="entry name" value="Lactamase_B"/>
    <property type="match status" value="1"/>
</dbReference>
<organism evidence="7">
    <name type="scientific">Alsobacter sp. KACC 23698</name>
    <dbReference type="NCBI Taxonomy" id="3149229"/>
    <lineage>
        <taxon>Bacteria</taxon>
        <taxon>Pseudomonadati</taxon>
        <taxon>Pseudomonadota</taxon>
        <taxon>Alphaproteobacteria</taxon>
        <taxon>Hyphomicrobiales</taxon>
        <taxon>Alsobacteraceae</taxon>
        <taxon>Alsobacter</taxon>
    </lineage>
</organism>
<keyword evidence="3" id="KW-0378">Hydrolase</keyword>
<evidence type="ECO:0000259" key="6">
    <source>
        <dbReference type="SMART" id="SM00849"/>
    </source>
</evidence>
<accession>A0AAU7JKU4</accession>
<reference evidence="7" key="1">
    <citation type="submission" date="2024-05" db="EMBL/GenBank/DDBJ databases">
        <authorList>
            <person name="Kim S."/>
            <person name="Heo J."/>
            <person name="Choi H."/>
            <person name="Choi Y."/>
            <person name="Kwon S.-W."/>
            <person name="Kim Y."/>
        </authorList>
    </citation>
    <scope>NUCLEOTIDE SEQUENCE</scope>
    <source>
        <strain evidence="7">KACC 23698</strain>
    </source>
</reference>
<gene>
    <name evidence="7" type="ORF">ABEG18_08630</name>
</gene>
<evidence type="ECO:0000256" key="1">
    <source>
        <dbReference type="ARBA" id="ARBA00007749"/>
    </source>
</evidence>
<feature type="domain" description="Metallo-beta-lactamase" evidence="6">
    <location>
        <begin position="78"/>
        <end position="281"/>
    </location>
</feature>
<dbReference type="GO" id="GO:0046872">
    <property type="term" value="F:metal ion binding"/>
    <property type="evidence" value="ECO:0007669"/>
    <property type="project" value="UniProtKB-KW"/>
</dbReference>
<dbReference type="SMART" id="SM00849">
    <property type="entry name" value="Lactamase_B"/>
    <property type="match status" value="1"/>
</dbReference>
<evidence type="ECO:0000313" key="7">
    <source>
        <dbReference type="EMBL" id="XBO40806.1"/>
    </source>
</evidence>
<evidence type="ECO:0000256" key="3">
    <source>
        <dbReference type="ARBA" id="ARBA00022801"/>
    </source>
</evidence>
<dbReference type="InterPro" id="IPR001279">
    <property type="entry name" value="Metallo-B-lactamas"/>
</dbReference>
<dbReference type="PANTHER" id="PTHR42978">
    <property type="entry name" value="QUORUM-QUENCHING LACTONASE YTNP-RELATED-RELATED"/>
    <property type="match status" value="1"/>
</dbReference>
<dbReference type="EMBL" id="CP157484">
    <property type="protein sequence ID" value="XBO40806.1"/>
    <property type="molecule type" value="Genomic_DNA"/>
</dbReference>
<evidence type="ECO:0000256" key="2">
    <source>
        <dbReference type="ARBA" id="ARBA00022723"/>
    </source>
</evidence>
<dbReference type="AlphaFoldDB" id="A0AAU7JKU4"/>
<evidence type="ECO:0000256" key="4">
    <source>
        <dbReference type="ARBA" id="ARBA00022833"/>
    </source>
</evidence>
<keyword evidence="2" id="KW-0479">Metal-binding</keyword>